<sequence length="118" mass="13059">MGQALCCIQVEESTVAITEPCGKCKHVLKPGYHCSPWCFGRQLAGKLSLRVQQLDVRCETKTKDNVFVNVVASIQYRALAEKALDAFSNRSDIRAWIQSYVFDVSAVNCTVEVSVISS</sequence>
<dbReference type="PANTHER" id="PTHR43327">
    <property type="entry name" value="STOMATIN-LIKE PROTEIN 2, MITOCHONDRIAL"/>
    <property type="match status" value="1"/>
</dbReference>
<evidence type="ECO:0000259" key="1">
    <source>
        <dbReference type="Pfam" id="PF01145"/>
    </source>
</evidence>
<dbReference type="AlphaFoldDB" id="A0AAV5KD43"/>
<dbReference type="InterPro" id="IPR036013">
    <property type="entry name" value="Band_7/SPFH_dom_sf"/>
</dbReference>
<dbReference type="Proteomes" id="UP001054252">
    <property type="component" value="Unassembled WGS sequence"/>
</dbReference>
<proteinExistence type="predicted"/>
<accession>A0AAV5KD43</accession>
<gene>
    <name evidence="2" type="ORF">SLEP1_g32317</name>
</gene>
<dbReference type="PANTHER" id="PTHR43327:SF31">
    <property type="entry name" value="HYPERSENSITIVE-INDUCED RESPONSE PROTEIN 2"/>
    <property type="match status" value="1"/>
</dbReference>
<dbReference type="Pfam" id="PF01145">
    <property type="entry name" value="Band_7"/>
    <property type="match status" value="1"/>
</dbReference>
<dbReference type="EMBL" id="BPVZ01000060">
    <property type="protein sequence ID" value="GKV22444.1"/>
    <property type="molecule type" value="Genomic_DNA"/>
</dbReference>
<feature type="domain" description="Band 7" evidence="1">
    <location>
        <begin position="9"/>
        <end position="101"/>
    </location>
</feature>
<protein>
    <recommendedName>
        <fullName evidence="1">Band 7 domain-containing protein</fullName>
    </recommendedName>
</protein>
<dbReference type="GO" id="GO:0005739">
    <property type="term" value="C:mitochondrion"/>
    <property type="evidence" value="ECO:0007669"/>
    <property type="project" value="TreeGrafter"/>
</dbReference>
<organism evidence="2 3">
    <name type="scientific">Rubroshorea leprosula</name>
    <dbReference type="NCBI Taxonomy" id="152421"/>
    <lineage>
        <taxon>Eukaryota</taxon>
        <taxon>Viridiplantae</taxon>
        <taxon>Streptophyta</taxon>
        <taxon>Embryophyta</taxon>
        <taxon>Tracheophyta</taxon>
        <taxon>Spermatophyta</taxon>
        <taxon>Magnoliopsida</taxon>
        <taxon>eudicotyledons</taxon>
        <taxon>Gunneridae</taxon>
        <taxon>Pentapetalae</taxon>
        <taxon>rosids</taxon>
        <taxon>malvids</taxon>
        <taxon>Malvales</taxon>
        <taxon>Dipterocarpaceae</taxon>
        <taxon>Rubroshorea</taxon>
    </lineage>
</organism>
<dbReference type="InterPro" id="IPR050710">
    <property type="entry name" value="Band7/mec-2_domain"/>
</dbReference>
<evidence type="ECO:0000313" key="3">
    <source>
        <dbReference type="Proteomes" id="UP001054252"/>
    </source>
</evidence>
<reference evidence="2 3" key="1">
    <citation type="journal article" date="2021" name="Commun. Biol.">
        <title>The genome of Shorea leprosula (Dipterocarpaceae) highlights the ecological relevance of drought in aseasonal tropical rainforests.</title>
        <authorList>
            <person name="Ng K.K.S."/>
            <person name="Kobayashi M.J."/>
            <person name="Fawcett J.A."/>
            <person name="Hatakeyama M."/>
            <person name="Paape T."/>
            <person name="Ng C.H."/>
            <person name="Ang C.C."/>
            <person name="Tnah L.H."/>
            <person name="Lee C.T."/>
            <person name="Nishiyama T."/>
            <person name="Sese J."/>
            <person name="O'Brien M.J."/>
            <person name="Copetti D."/>
            <person name="Mohd Noor M.I."/>
            <person name="Ong R.C."/>
            <person name="Putra M."/>
            <person name="Sireger I.Z."/>
            <person name="Indrioko S."/>
            <person name="Kosugi Y."/>
            <person name="Izuno A."/>
            <person name="Isagi Y."/>
            <person name="Lee S.L."/>
            <person name="Shimizu K.K."/>
        </authorList>
    </citation>
    <scope>NUCLEOTIDE SEQUENCE [LARGE SCALE GENOMIC DNA]</scope>
    <source>
        <strain evidence="2">214</strain>
    </source>
</reference>
<comment type="caution">
    <text evidence="2">The sequence shown here is derived from an EMBL/GenBank/DDBJ whole genome shotgun (WGS) entry which is preliminary data.</text>
</comment>
<keyword evidence="3" id="KW-1185">Reference proteome</keyword>
<dbReference type="SUPFAM" id="SSF117892">
    <property type="entry name" value="Band 7/SPFH domain"/>
    <property type="match status" value="1"/>
</dbReference>
<evidence type="ECO:0000313" key="2">
    <source>
        <dbReference type="EMBL" id="GKV22444.1"/>
    </source>
</evidence>
<dbReference type="InterPro" id="IPR001107">
    <property type="entry name" value="Band_7"/>
</dbReference>
<name>A0AAV5KD43_9ROSI</name>